<dbReference type="Gene3D" id="3.40.50.300">
    <property type="entry name" value="P-loop containing nucleotide triphosphate hydrolases"/>
    <property type="match status" value="1"/>
</dbReference>
<evidence type="ECO:0000256" key="1">
    <source>
        <dbReference type="ARBA" id="ARBA00022741"/>
    </source>
</evidence>
<evidence type="ECO:0000313" key="7">
    <source>
        <dbReference type="EMBL" id="KAK1441887.1"/>
    </source>
</evidence>
<dbReference type="InterPro" id="IPR001208">
    <property type="entry name" value="MCM_dom"/>
</dbReference>
<feature type="domain" description="MCM C-terminal AAA(+) ATPase" evidence="6">
    <location>
        <begin position="409"/>
        <end position="615"/>
    </location>
</feature>
<dbReference type="SMART" id="SM00382">
    <property type="entry name" value="AAA"/>
    <property type="match status" value="1"/>
</dbReference>
<evidence type="ECO:0000256" key="5">
    <source>
        <dbReference type="SAM" id="MobiDB-lite"/>
    </source>
</evidence>
<dbReference type="InterPro" id="IPR003593">
    <property type="entry name" value="AAA+_ATPase"/>
</dbReference>
<proteinExistence type="inferred from homology"/>
<evidence type="ECO:0000256" key="2">
    <source>
        <dbReference type="ARBA" id="ARBA00022840"/>
    </source>
</evidence>
<dbReference type="AlphaFoldDB" id="A0AAD8PD70"/>
<dbReference type="InterPro" id="IPR041562">
    <property type="entry name" value="MCM_lid"/>
</dbReference>
<dbReference type="GO" id="GO:1902975">
    <property type="term" value="P:mitotic DNA replication initiation"/>
    <property type="evidence" value="ECO:0007669"/>
    <property type="project" value="TreeGrafter"/>
</dbReference>
<evidence type="ECO:0000259" key="6">
    <source>
        <dbReference type="PROSITE" id="PS50051"/>
    </source>
</evidence>
<dbReference type="Proteomes" id="UP001230268">
    <property type="component" value="Unassembled WGS sequence"/>
</dbReference>
<dbReference type="Gene3D" id="2.40.50.140">
    <property type="entry name" value="Nucleic acid-binding proteins"/>
    <property type="match status" value="1"/>
</dbReference>
<feature type="compositionally biased region" description="Acidic residues" evidence="5">
    <location>
        <begin position="831"/>
        <end position="846"/>
    </location>
</feature>
<feature type="compositionally biased region" description="Polar residues" evidence="5">
    <location>
        <begin position="15"/>
        <end position="46"/>
    </location>
</feature>
<dbReference type="SUPFAM" id="SSF50249">
    <property type="entry name" value="Nucleic acid-binding proteins"/>
    <property type="match status" value="1"/>
</dbReference>
<dbReference type="GO" id="GO:0017116">
    <property type="term" value="F:single-stranded DNA helicase activity"/>
    <property type="evidence" value="ECO:0007669"/>
    <property type="project" value="TreeGrafter"/>
</dbReference>
<dbReference type="GO" id="GO:0005524">
    <property type="term" value="F:ATP binding"/>
    <property type="evidence" value="ECO:0007669"/>
    <property type="project" value="UniProtKB-KW"/>
</dbReference>
<dbReference type="GO" id="GO:0005634">
    <property type="term" value="C:nucleus"/>
    <property type="evidence" value="ECO:0007669"/>
    <property type="project" value="TreeGrafter"/>
</dbReference>
<keyword evidence="3 4" id="KW-0238">DNA-binding</keyword>
<keyword evidence="1 4" id="KW-0547">Nucleotide-binding</keyword>
<dbReference type="EMBL" id="JAVEPI010000005">
    <property type="protein sequence ID" value="KAK1441887.1"/>
    <property type="molecule type" value="Genomic_DNA"/>
</dbReference>
<dbReference type="Pfam" id="PF00493">
    <property type="entry name" value="MCM"/>
    <property type="match status" value="1"/>
</dbReference>
<accession>A0AAD8PD70</accession>
<organism evidence="7 8">
    <name type="scientific">Babesia gibsoni</name>
    <dbReference type="NCBI Taxonomy" id="33632"/>
    <lineage>
        <taxon>Eukaryota</taxon>
        <taxon>Sar</taxon>
        <taxon>Alveolata</taxon>
        <taxon>Apicomplexa</taxon>
        <taxon>Aconoidasida</taxon>
        <taxon>Piroplasmida</taxon>
        <taxon>Babesiidae</taxon>
        <taxon>Babesia</taxon>
    </lineage>
</organism>
<protein>
    <submittedName>
        <fullName evidence="7">Mini-chromosome maintenance protein</fullName>
    </submittedName>
</protein>
<dbReference type="SUPFAM" id="SSF52540">
    <property type="entry name" value="P-loop containing nucleoside triphosphate hydrolases"/>
    <property type="match status" value="1"/>
</dbReference>
<dbReference type="InterPro" id="IPR012340">
    <property type="entry name" value="NA-bd_OB-fold"/>
</dbReference>
<dbReference type="Pfam" id="PF17855">
    <property type="entry name" value="MCM_lid"/>
    <property type="match status" value="1"/>
</dbReference>
<dbReference type="InterPro" id="IPR027417">
    <property type="entry name" value="P-loop_NTPase"/>
</dbReference>
<evidence type="ECO:0000256" key="4">
    <source>
        <dbReference type="RuleBase" id="RU004070"/>
    </source>
</evidence>
<dbReference type="GO" id="GO:0000727">
    <property type="term" value="P:double-strand break repair via break-induced replication"/>
    <property type="evidence" value="ECO:0007669"/>
    <property type="project" value="TreeGrafter"/>
</dbReference>
<dbReference type="GO" id="GO:0042555">
    <property type="term" value="C:MCM complex"/>
    <property type="evidence" value="ECO:0007669"/>
    <property type="project" value="TreeGrafter"/>
</dbReference>
<reference evidence="7" key="1">
    <citation type="submission" date="2023-08" db="EMBL/GenBank/DDBJ databases">
        <title>Draft sequence of the Babesia gibsoni genome.</title>
        <authorList>
            <person name="Yamagishi J.Y."/>
            <person name="Xuan X.X."/>
        </authorList>
    </citation>
    <scope>NUCLEOTIDE SEQUENCE</scope>
    <source>
        <strain evidence="7">Azabu</strain>
    </source>
</reference>
<dbReference type="Pfam" id="PF17207">
    <property type="entry name" value="MCM_OB"/>
    <property type="match status" value="1"/>
</dbReference>
<dbReference type="InterPro" id="IPR033762">
    <property type="entry name" value="MCM_OB"/>
</dbReference>
<dbReference type="PANTHER" id="PTHR11630">
    <property type="entry name" value="DNA REPLICATION LICENSING FACTOR MCM FAMILY MEMBER"/>
    <property type="match status" value="1"/>
</dbReference>
<dbReference type="GO" id="GO:0003697">
    <property type="term" value="F:single-stranded DNA binding"/>
    <property type="evidence" value="ECO:0007669"/>
    <property type="project" value="TreeGrafter"/>
</dbReference>
<dbReference type="PANTHER" id="PTHR11630:SF46">
    <property type="entry name" value="DNA REPLICATION LICENSING FACTOR MCM3-RELATED"/>
    <property type="match status" value="1"/>
</dbReference>
<evidence type="ECO:0000256" key="3">
    <source>
        <dbReference type="ARBA" id="ARBA00023125"/>
    </source>
</evidence>
<sequence length="965" mass="107981">MVARRGYIPRDSEEPTPSQRSSNTERLLSVSELGTTKSFESYSDPSMMSLGGFSEHASSTVRPSSTEEDRQRQLDNMHHQILAEYETGREEMMLHQRSYRAAVERFLSFASENKHIYTKVIDLHKQVEKEFDKTKGTTAAQLAVHLRLIVNVSLLYNRKEDSSASLARLLIKSPYMTYQAFQDAIQEVWRTQSSKFTVAPPKLGICGWLGRNHVTPRGLCSSMINTLTAVEGVVNKCSTVLPKLSQSVYVGEPIYDMLHESEKTVHLRQHYDLTDFTKTVRDNGLPPSADPEGRVVHRQEIGLSSYRNYQTFVIQETPEESFTGQMPRYVSVIVQDDLCNVVQCGDRVRVWGVYRAGCGRADDTNSGVGRGYLVANYVTIKNKLSTKLSNEITDDDRAKFKQLANREDCLNILTRSIAPSICGHEIVKRGILLALAGGAESDESSDHKIRGDIHVLLVGDPGCGKSQMLRYVMNLLPGTVSTTGRGSTGVGLTAAVVVDQETGERRVEGGAMVMGDRRVVCIDEFDKMQHGDRVAIHEVMEQQTVTVAKAGIHTTLNARCTVIAAANPLYGCWSEDMDVSQQLCFERSLISRFDLVFVVRDAATEHEDESIADAVLRNLTQNSKVIVANKSVKPGRQNGAPNCVIQPVEGDMNQVALANATFDGFHWEEQWVPTPGMASRSKKAKASGKGVDGFLKSRSEMTYIDSEGVEHDVVDSAFLRKYINYCKRLYYREMEAMEGWKPCPEISEVARRGIVALYSQLRARAQKSERQRLKLPQAVTPRTLEAIIRLCVAHAKLQMKRWVTKDCVTAVGKLLNYTLFGDSYDIFEESVESEASEDDDDDDMDTELPKRSRERRKVVEDDDLGLPDDMDDGMSHMDFMDSSPIAAIAYDASSYVASDDNVAELMGCLRRLDIGDGVDLSDLYVEFSKSVRMSMDEFKLFLIAVHNKEQSPIVYSEETYMVFSC</sequence>
<evidence type="ECO:0000313" key="8">
    <source>
        <dbReference type="Proteomes" id="UP001230268"/>
    </source>
</evidence>
<feature type="region of interest" description="Disordered" evidence="5">
    <location>
        <begin position="1"/>
        <end position="72"/>
    </location>
</feature>
<comment type="caution">
    <text evidence="7">The sequence shown here is derived from an EMBL/GenBank/DDBJ whole genome shotgun (WGS) entry which is preliminary data.</text>
</comment>
<dbReference type="GO" id="GO:0006271">
    <property type="term" value="P:DNA strand elongation involved in DNA replication"/>
    <property type="evidence" value="ECO:0007669"/>
    <property type="project" value="TreeGrafter"/>
</dbReference>
<feature type="region of interest" description="Disordered" evidence="5">
    <location>
        <begin position="831"/>
        <end position="867"/>
    </location>
</feature>
<dbReference type="InterPro" id="IPR031327">
    <property type="entry name" value="MCM"/>
</dbReference>
<gene>
    <name evidence="7" type="ORF">BgAZ_502190</name>
</gene>
<dbReference type="SMART" id="SM00350">
    <property type="entry name" value="MCM"/>
    <property type="match status" value="1"/>
</dbReference>
<dbReference type="PROSITE" id="PS50051">
    <property type="entry name" value="MCM_2"/>
    <property type="match status" value="1"/>
</dbReference>
<name>A0AAD8PD70_BABGI</name>
<comment type="similarity">
    <text evidence="4">Belongs to the MCM family.</text>
</comment>
<dbReference type="Gene3D" id="2.20.28.10">
    <property type="match status" value="1"/>
</dbReference>
<dbReference type="PRINTS" id="PR01657">
    <property type="entry name" value="MCMFAMILY"/>
</dbReference>
<keyword evidence="2 4" id="KW-0067">ATP-binding</keyword>
<keyword evidence="8" id="KW-1185">Reference proteome</keyword>